<accession>A0AAU7LYB5</accession>
<organism evidence="2">
    <name type="scientific">Polaromonas hydrogenivorans</name>
    <dbReference type="NCBI Taxonomy" id="335476"/>
    <lineage>
        <taxon>Bacteria</taxon>
        <taxon>Pseudomonadati</taxon>
        <taxon>Pseudomonadota</taxon>
        <taxon>Betaproteobacteria</taxon>
        <taxon>Burkholderiales</taxon>
        <taxon>Comamonadaceae</taxon>
        <taxon>Polaromonas</taxon>
    </lineage>
</organism>
<dbReference type="AlphaFoldDB" id="A0AAU7LYB5"/>
<dbReference type="RefSeq" id="WP_349282272.1">
    <property type="nucleotide sequence ID" value="NZ_CBCSCU010000049.1"/>
</dbReference>
<sequence length="300" mass="32234">MTFNTSTTLSSISLAALMMLAAAPVMATEGGGSIYPNGAENYMVGALPPPGVYYLLYGSRYEASTLRDNNGNKIPLDFNVKATALVPRVTWVTDKQLLGGQLAFYAFAPLVDVKVRVGSVSASDSGLGDMTFGGGLGYHASPNLHYAFAVDVNAPTGRYDKNAIANVGRNYWNAEPFFALTYVQGTGFNGDIKVMYDFNARNKDTDYRSGQELHADFSAGWAFGNGWTVGAGGYAYQQTTSDKQAGKEVPNNRGRAFALGPSIKYDNGKGWFITAKLEKEFSVRNRAEGGGLKIKAVLPF</sequence>
<protein>
    <submittedName>
        <fullName evidence="2">Transporter</fullName>
    </submittedName>
</protein>
<geneLocation type="plasmid" evidence="2">
    <name>p1</name>
</geneLocation>
<evidence type="ECO:0000313" key="2">
    <source>
        <dbReference type="EMBL" id="XBP72591.1"/>
    </source>
</evidence>
<gene>
    <name evidence="2" type="ORF">ABLV49_21135</name>
</gene>
<dbReference type="InterPro" id="IPR025737">
    <property type="entry name" value="FApF"/>
</dbReference>
<feature type="chain" id="PRO_5043324780" evidence="1">
    <location>
        <begin position="28"/>
        <end position="300"/>
    </location>
</feature>
<keyword evidence="2" id="KW-0614">Plasmid</keyword>
<proteinExistence type="predicted"/>
<name>A0AAU7LYB5_9BURK</name>
<feature type="signal peptide" evidence="1">
    <location>
        <begin position="1"/>
        <end position="27"/>
    </location>
</feature>
<evidence type="ECO:0000256" key="1">
    <source>
        <dbReference type="SAM" id="SignalP"/>
    </source>
</evidence>
<keyword evidence="1" id="KW-0732">Signal</keyword>
<dbReference type="EMBL" id="CP157676">
    <property type="protein sequence ID" value="XBP72591.1"/>
    <property type="molecule type" value="Genomic_DNA"/>
</dbReference>
<dbReference type="Pfam" id="PF13557">
    <property type="entry name" value="Phenol_MetA_deg"/>
    <property type="match status" value="1"/>
</dbReference>
<reference evidence="2" key="1">
    <citation type="submission" date="2024-05" db="EMBL/GenBank/DDBJ databases">
        <authorList>
            <person name="Bunk B."/>
            <person name="Swiderski J."/>
            <person name="Sproer C."/>
            <person name="Thiel V."/>
        </authorList>
    </citation>
    <scope>NUCLEOTIDE SEQUENCE</scope>
    <source>
        <strain evidence="2">DSM 17735</strain>
        <plasmid evidence="2">p1</plasmid>
    </source>
</reference>